<evidence type="ECO:0000259" key="12">
    <source>
        <dbReference type="PROSITE" id="PS50026"/>
    </source>
</evidence>
<evidence type="ECO:0000256" key="7">
    <source>
        <dbReference type="ARBA" id="ARBA00023157"/>
    </source>
</evidence>
<dbReference type="GO" id="GO:0007155">
    <property type="term" value="P:cell adhesion"/>
    <property type="evidence" value="ECO:0007669"/>
    <property type="project" value="UniProtKB-KW"/>
</dbReference>
<dbReference type="SMART" id="SM00181">
    <property type="entry name" value="EGF"/>
    <property type="match status" value="3"/>
</dbReference>
<dbReference type="SMART" id="SM00210">
    <property type="entry name" value="TSPN"/>
    <property type="match status" value="1"/>
</dbReference>
<dbReference type="GO" id="GO:0005576">
    <property type="term" value="C:extracellular region"/>
    <property type="evidence" value="ECO:0007669"/>
    <property type="project" value="InterPro"/>
</dbReference>
<dbReference type="Gene3D" id="4.10.1080.10">
    <property type="entry name" value="TSP type-3 repeat"/>
    <property type="match status" value="2"/>
</dbReference>
<dbReference type="InterPro" id="IPR017897">
    <property type="entry name" value="Thrombospondin_3_rpt"/>
</dbReference>
<keyword evidence="7" id="KW-1015">Disulfide bond</keyword>
<dbReference type="FunFam" id="2.60.120.200:FF:000002">
    <property type="entry name" value="Thrombospondin 3"/>
    <property type="match status" value="1"/>
</dbReference>
<evidence type="ECO:0000256" key="3">
    <source>
        <dbReference type="ARBA" id="ARBA00022729"/>
    </source>
</evidence>
<feature type="compositionally biased region" description="Acidic residues" evidence="11">
    <location>
        <begin position="565"/>
        <end position="577"/>
    </location>
</feature>
<evidence type="ECO:0000259" key="13">
    <source>
        <dbReference type="PROSITE" id="PS51236"/>
    </source>
</evidence>
<protein>
    <submittedName>
        <fullName evidence="14">Thrombospondin 4a</fullName>
    </submittedName>
</protein>
<dbReference type="SUPFAM" id="SSF103647">
    <property type="entry name" value="TSP type-3 repeat"/>
    <property type="match status" value="3"/>
</dbReference>
<evidence type="ECO:0000256" key="6">
    <source>
        <dbReference type="ARBA" id="ARBA00022889"/>
    </source>
</evidence>
<feature type="region of interest" description="Disordered" evidence="11">
    <location>
        <begin position="399"/>
        <end position="428"/>
    </location>
</feature>
<dbReference type="InterPro" id="IPR048287">
    <property type="entry name" value="TSPN-like_N"/>
</dbReference>
<feature type="domain" description="EGF-like" evidence="12">
    <location>
        <begin position="325"/>
        <end position="367"/>
    </location>
</feature>
<dbReference type="InterPro" id="IPR013320">
    <property type="entry name" value="ConA-like_dom_sf"/>
</dbReference>
<dbReference type="Ensembl" id="ENSCCRT00010060368.1">
    <property type="protein sequence ID" value="ENSCCRP00010055095.1"/>
    <property type="gene ID" value="ENSCCRG00010019069.1"/>
</dbReference>
<dbReference type="PROSITE" id="PS01186">
    <property type="entry name" value="EGF_2"/>
    <property type="match status" value="1"/>
</dbReference>
<name>A0A8C1L322_CYPCA</name>
<evidence type="ECO:0000256" key="2">
    <source>
        <dbReference type="ARBA" id="ARBA00022536"/>
    </source>
</evidence>
<dbReference type="SMART" id="SM00179">
    <property type="entry name" value="EGF_CA"/>
    <property type="match status" value="2"/>
</dbReference>
<dbReference type="InterPro" id="IPR008859">
    <property type="entry name" value="Thrombospondin_C"/>
</dbReference>
<dbReference type="InterPro" id="IPR028974">
    <property type="entry name" value="TSP_type-3_rpt"/>
</dbReference>
<dbReference type="FunFam" id="4.10.1080.10:FF:000001">
    <property type="entry name" value="Thrombospondin 3"/>
    <property type="match status" value="1"/>
</dbReference>
<reference evidence="14" key="1">
    <citation type="submission" date="2025-08" db="UniProtKB">
        <authorList>
            <consortium name="Ensembl"/>
        </authorList>
    </citation>
    <scope>IDENTIFICATION</scope>
</reference>
<dbReference type="CDD" id="cd00054">
    <property type="entry name" value="EGF_CA"/>
    <property type="match status" value="1"/>
</dbReference>
<evidence type="ECO:0000256" key="4">
    <source>
        <dbReference type="ARBA" id="ARBA00022737"/>
    </source>
</evidence>
<keyword evidence="8" id="KW-0325">Glycoprotein</keyword>
<keyword evidence="5 10" id="KW-0106">Calcium</keyword>
<evidence type="ECO:0000256" key="8">
    <source>
        <dbReference type="ARBA" id="ARBA00023180"/>
    </source>
</evidence>
<accession>A0A8C1L322</accession>
<comment type="caution">
    <text evidence="9">Lacks conserved residue(s) required for the propagation of feature annotation.</text>
</comment>
<dbReference type="SUPFAM" id="SSF49899">
    <property type="entry name" value="Concanavalin A-like lectins/glucanases"/>
    <property type="match status" value="2"/>
</dbReference>
<dbReference type="Pfam" id="PF05735">
    <property type="entry name" value="TSP_C"/>
    <property type="match status" value="1"/>
</dbReference>
<proteinExistence type="inferred from homology"/>
<dbReference type="SUPFAM" id="SSF57196">
    <property type="entry name" value="EGF/Laminin"/>
    <property type="match status" value="1"/>
</dbReference>
<dbReference type="InterPro" id="IPR018097">
    <property type="entry name" value="EGF_Ca-bd_CS"/>
</dbReference>
<dbReference type="Pfam" id="PF02412">
    <property type="entry name" value="TSP_3"/>
    <property type="match status" value="5"/>
</dbReference>
<dbReference type="GO" id="GO:0005509">
    <property type="term" value="F:calcium ion binding"/>
    <property type="evidence" value="ECO:0007669"/>
    <property type="project" value="UniProtKB-UniRule"/>
</dbReference>
<keyword evidence="15" id="KW-1185">Reference proteome</keyword>
<feature type="domain" description="EGF-like" evidence="12">
    <location>
        <begin position="247"/>
        <end position="285"/>
    </location>
</feature>
<dbReference type="FunFam" id="2.10.25.10:FF:000170">
    <property type="entry name" value="thrombospondin-3 isoform X1"/>
    <property type="match status" value="1"/>
</dbReference>
<evidence type="ECO:0000256" key="1">
    <source>
        <dbReference type="ARBA" id="ARBA00009456"/>
    </source>
</evidence>
<dbReference type="PROSITE" id="PS51236">
    <property type="entry name" value="TSP_CTER"/>
    <property type="match status" value="1"/>
</dbReference>
<evidence type="ECO:0000256" key="5">
    <source>
        <dbReference type="ARBA" id="ARBA00022837"/>
    </source>
</evidence>
<evidence type="ECO:0000256" key="10">
    <source>
        <dbReference type="PROSITE-ProRule" id="PRU00634"/>
    </source>
</evidence>
<feature type="domain" description="TSP C-terminal" evidence="13">
    <location>
        <begin position="632"/>
        <end position="846"/>
    </location>
</feature>
<evidence type="ECO:0000313" key="15">
    <source>
        <dbReference type="Proteomes" id="UP000694427"/>
    </source>
</evidence>
<feature type="repeat" description="TSP type-3" evidence="10">
    <location>
        <begin position="401"/>
        <end position="436"/>
    </location>
</feature>
<comment type="similarity">
    <text evidence="1">Belongs to the thrombospondin family.</text>
</comment>
<evidence type="ECO:0000313" key="14">
    <source>
        <dbReference type="Ensembl" id="ENSCCRP00010055095.1"/>
    </source>
</evidence>
<dbReference type="Pfam" id="PF07645">
    <property type="entry name" value="EGF_CA"/>
    <property type="match status" value="1"/>
</dbReference>
<dbReference type="InterPro" id="IPR003367">
    <property type="entry name" value="Thrombospondin_3-like_rpt"/>
</dbReference>
<dbReference type="InterPro" id="IPR049883">
    <property type="entry name" value="NOTCH1_EGF-like"/>
</dbReference>
<feature type="repeat" description="TSP type-3" evidence="10">
    <location>
        <begin position="460"/>
        <end position="495"/>
    </location>
</feature>
<dbReference type="Proteomes" id="UP000694427">
    <property type="component" value="Unplaced"/>
</dbReference>
<reference evidence="14" key="2">
    <citation type="submission" date="2025-09" db="UniProtKB">
        <authorList>
            <consortium name="Ensembl"/>
        </authorList>
    </citation>
    <scope>IDENTIFICATION</scope>
</reference>
<feature type="region of interest" description="Disordered" evidence="11">
    <location>
        <begin position="487"/>
        <end position="602"/>
    </location>
</feature>
<dbReference type="AlphaFoldDB" id="A0A8C1L322"/>
<dbReference type="PROSITE" id="PS01187">
    <property type="entry name" value="EGF_CA"/>
    <property type="match status" value="1"/>
</dbReference>
<feature type="compositionally biased region" description="Polar residues" evidence="11">
    <location>
        <begin position="533"/>
        <end position="557"/>
    </location>
</feature>
<dbReference type="Gene3D" id="2.60.120.200">
    <property type="match status" value="2"/>
</dbReference>
<organism evidence="14 15">
    <name type="scientific">Cyprinus carpio</name>
    <name type="common">Common carp</name>
    <dbReference type="NCBI Taxonomy" id="7962"/>
    <lineage>
        <taxon>Eukaryota</taxon>
        <taxon>Metazoa</taxon>
        <taxon>Chordata</taxon>
        <taxon>Craniata</taxon>
        <taxon>Vertebrata</taxon>
        <taxon>Euteleostomi</taxon>
        <taxon>Actinopterygii</taxon>
        <taxon>Neopterygii</taxon>
        <taxon>Teleostei</taxon>
        <taxon>Ostariophysi</taxon>
        <taxon>Cypriniformes</taxon>
        <taxon>Cyprinidae</taxon>
        <taxon>Cyprininae</taxon>
        <taxon>Cyprinus</taxon>
    </lineage>
</organism>
<dbReference type="FunFam" id="2.10.25.10:FF:000027">
    <property type="entry name" value="Thrombospondin 3"/>
    <property type="match status" value="1"/>
</dbReference>
<sequence>ILAKRNSFFQLGSIQGKSVDKNANFAVYDLLVSPDCLPDLLQGGIQAKNMDNVFILASLQLQNKAPTRVFRIFNALDNTDYFDFTVQGKFNKVVLKHLKSNGKVGSTIFGKVPLTDGQQHHILLHFSGLQQGTPTTALYVDCRLVERVQDVPLAFKSLPQGTKRITLKTLSTSSQVILEGGTNNIISLFIYAYNGSGRDKAGLQDKNPSKCGPGVCFKLDMCIKTAEGVECAPCPEGYTGDGVQCDDVDECQFNPCFPGVRCINTAPGFRCEKCPRGFIDNGGCTPNSYCHNTVGAFHCGICKTGFTGDQNSGCISIGLDPAPPTERLCGNGQPNPCDINAECVVERDGSISCACQIGWAGNGYVCGKDTDIDAYPDKKLQCRDGTCKKDNCIFVPNSGQEDADRDGKGDACDEDADSDGISNDQDNCWLVPNIDQKNSDKDLHGDACDNCVHMENPDQRDTDKDGLGDACDDDIDGDGLKNILDNCQRVPNPDQKDQDNDGVGDACDSCPKVPNPNQSDVDDDLVGDTCDTNIDSDGDSQQNTKDNCPNIINSAQLDTDKDGLGDECDDDDDNDGILDDKDNCRLVPNPDQKDENNDGVGDDCVGDFDKDHVIDRIDTCPENAEITLTDFRAYQTVVLDPEGEAQIDPNWVVLNQGREIVQTMNSDPGLAVGYTAFSGVDFEGTFHVNTVTDDDYAGFIFGYQDSSSFYVVMWKQTEQTYWQSVPFRAVAEPGIQLKAVKSKTGPGEFLRNSLWHTGDTNDQVRMLWKDARNVGWKDKVSYRWNLKHRPQVGYIRVKFYEGSDLVADSGVVIDTSMRGGRLGVFCFSQENIIWSNLRYRCNDTIPEDYTEQEQP</sequence>
<keyword evidence="2 9" id="KW-0245">EGF-like domain</keyword>
<dbReference type="InterPro" id="IPR001881">
    <property type="entry name" value="EGF-like_Ca-bd_dom"/>
</dbReference>
<feature type="repeat" description="TSP type-3" evidence="10">
    <location>
        <begin position="557"/>
        <end position="592"/>
    </location>
</feature>
<dbReference type="Pfam" id="PF00008">
    <property type="entry name" value="EGF"/>
    <property type="match status" value="1"/>
</dbReference>
<keyword evidence="4" id="KW-0677">Repeat</keyword>
<evidence type="ECO:0000256" key="9">
    <source>
        <dbReference type="PROSITE-ProRule" id="PRU00076"/>
    </source>
</evidence>
<dbReference type="PROSITE" id="PS50026">
    <property type="entry name" value="EGF_3"/>
    <property type="match status" value="2"/>
</dbReference>
<dbReference type="InterPro" id="IPR000742">
    <property type="entry name" value="EGF"/>
</dbReference>
<dbReference type="PANTHER" id="PTHR10199:SF116">
    <property type="entry name" value="THROMBOSPONDIN 4A"/>
    <property type="match status" value="1"/>
</dbReference>
<keyword evidence="6" id="KW-0130">Cell adhesion</keyword>
<dbReference type="PANTHER" id="PTHR10199">
    <property type="entry name" value="THROMBOSPONDIN"/>
    <property type="match status" value="1"/>
</dbReference>
<dbReference type="Gene3D" id="2.10.25.10">
    <property type="entry name" value="Laminin"/>
    <property type="match status" value="3"/>
</dbReference>
<dbReference type="FunFam" id="4.10.1080.10:FF:000004">
    <property type="entry name" value="Cartilage oligomeric matrix protein"/>
    <property type="match status" value="1"/>
</dbReference>
<evidence type="ECO:0000256" key="11">
    <source>
        <dbReference type="SAM" id="MobiDB-lite"/>
    </source>
</evidence>
<dbReference type="PROSITE" id="PS51234">
    <property type="entry name" value="TSP3"/>
    <property type="match status" value="3"/>
</dbReference>
<keyword evidence="3" id="KW-0732">Signal</keyword>